<evidence type="ECO:0000313" key="6">
    <source>
        <dbReference type="EMBL" id="KAF2205212.1"/>
    </source>
</evidence>
<dbReference type="Gene3D" id="1.10.20.10">
    <property type="entry name" value="Histone, subunit A"/>
    <property type="match status" value="1"/>
</dbReference>
<evidence type="ECO:0008006" key="8">
    <source>
        <dbReference type="Google" id="ProtNLM"/>
    </source>
</evidence>
<dbReference type="CDD" id="cd22919">
    <property type="entry name" value="HFD_CENP-S"/>
    <property type="match status" value="1"/>
</dbReference>
<evidence type="ECO:0000256" key="1">
    <source>
        <dbReference type="ARBA" id="ARBA00006612"/>
    </source>
</evidence>
<dbReference type="GO" id="GO:0003677">
    <property type="term" value="F:DNA binding"/>
    <property type="evidence" value="ECO:0007669"/>
    <property type="project" value="UniProtKB-KW"/>
</dbReference>
<dbReference type="EMBL" id="ML993860">
    <property type="protein sequence ID" value="KAF2205212.1"/>
    <property type="molecule type" value="Genomic_DNA"/>
</dbReference>
<dbReference type="InterPro" id="IPR009072">
    <property type="entry name" value="Histone-fold"/>
</dbReference>
<feature type="compositionally biased region" description="Basic and acidic residues" evidence="5">
    <location>
        <begin position="113"/>
        <end position="124"/>
    </location>
</feature>
<dbReference type="Pfam" id="PF15630">
    <property type="entry name" value="CENP-S"/>
    <property type="match status" value="1"/>
</dbReference>
<evidence type="ECO:0000313" key="7">
    <source>
        <dbReference type="Proteomes" id="UP000799536"/>
    </source>
</evidence>
<dbReference type="GO" id="GO:0031297">
    <property type="term" value="P:replication fork processing"/>
    <property type="evidence" value="ECO:0007669"/>
    <property type="project" value="TreeGrafter"/>
</dbReference>
<accession>A0A9P4JX95</accession>
<dbReference type="AlphaFoldDB" id="A0A9P4JX95"/>
<evidence type="ECO:0000256" key="2">
    <source>
        <dbReference type="ARBA" id="ARBA00022763"/>
    </source>
</evidence>
<reference evidence="6" key="1">
    <citation type="journal article" date="2020" name="Stud. Mycol.">
        <title>101 Dothideomycetes genomes: a test case for predicting lifestyles and emergence of pathogens.</title>
        <authorList>
            <person name="Haridas S."/>
            <person name="Albert R."/>
            <person name="Binder M."/>
            <person name="Bloem J."/>
            <person name="Labutti K."/>
            <person name="Salamov A."/>
            <person name="Andreopoulos B."/>
            <person name="Baker S."/>
            <person name="Barry K."/>
            <person name="Bills G."/>
            <person name="Bluhm B."/>
            <person name="Cannon C."/>
            <person name="Castanera R."/>
            <person name="Culley D."/>
            <person name="Daum C."/>
            <person name="Ezra D."/>
            <person name="Gonzalez J."/>
            <person name="Henrissat B."/>
            <person name="Kuo A."/>
            <person name="Liang C."/>
            <person name="Lipzen A."/>
            <person name="Lutzoni F."/>
            <person name="Magnuson J."/>
            <person name="Mondo S."/>
            <person name="Nolan M."/>
            <person name="Ohm R."/>
            <person name="Pangilinan J."/>
            <person name="Park H.-J."/>
            <person name="Ramirez L."/>
            <person name="Alfaro M."/>
            <person name="Sun H."/>
            <person name="Tritt A."/>
            <person name="Yoshinaga Y."/>
            <person name="Zwiers L.-H."/>
            <person name="Turgeon B."/>
            <person name="Goodwin S."/>
            <person name="Spatafora J."/>
            <person name="Crous P."/>
            <person name="Grigoriev I."/>
        </authorList>
    </citation>
    <scope>NUCLEOTIDE SEQUENCE</scope>
    <source>
        <strain evidence="6">ATCC 74209</strain>
    </source>
</reference>
<comment type="similarity">
    <text evidence="1">Belongs to the TAF9 family. CENP-S/MHF1 subfamily.</text>
</comment>
<dbReference type="OrthoDB" id="1872155at2759"/>
<keyword evidence="4" id="KW-0234">DNA repair</keyword>
<evidence type="ECO:0000256" key="4">
    <source>
        <dbReference type="ARBA" id="ARBA00023204"/>
    </source>
</evidence>
<keyword evidence="7" id="KW-1185">Reference proteome</keyword>
<dbReference type="GO" id="GO:0003682">
    <property type="term" value="F:chromatin binding"/>
    <property type="evidence" value="ECO:0007669"/>
    <property type="project" value="TreeGrafter"/>
</dbReference>
<sequence length="124" mass="14106">MASEDEAASIEERLKSSLWYSIGQFVDEECLQHNLNATPQFIGALTEMVYTQISNTSRDLETFAKHAGRKVVNTDDVMLLSRRNEGLETVLRQALEDIRAKEGRTGEKKRREKFATEGKGKTKR</sequence>
<dbReference type="PANTHER" id="PTHR22980:SF0">
    <property type="entry name" value="CENTROMERE PROTEIN S"/>
    <property type="match status" value="1"/>
</dbReference>
<dbReference type="SUPFAM" id="SSF47113">
    <property type="entry name" value="Histone-fold"/>
    <property type="match status" value="1"/>
</dbReference>
<dbReference type="GO" id="GO:0046982">
    <property type="term" value="F:protein heterodimerization activity"/>
    <property type="evidence" value="ECO:0007669"/>
    <property type="project" value="InterPro"/>
</dbReference>
<evidence type="ECO:0000256" key="5">
    <source>
        <dbReference type="SAM" id="MobiDB-lite"/>
    </source>
</evidence>
<dbReference type="InterPro" id="IPR029003">
    <property type="entry name" value="CENP-S/Mhf1"/>
</dbReference>
<keyword evidence="3" id="KW-0238">DNA-binding</keyword>
<name>A0A9P4JX95_9PLEO</name>
<dbReference type="PANTHER" id="PTHR22980">
    <property type="entry name" value="CORTISTATIN"/>
    <property type="match status" value="1"/>
</dbReference>
<comment type="caution">
    <text evidence="6">The sequence shown here is derived from an EMBL/GenBank/DDBJ whole genome shotgun (WGS) entry which is preliminary data.</text>
</comment>
<gene>
    <name evidence="6" type="ORF">GQ43DRAFT_437234</name>
</gene>
<feature type="region of interest" description="Disordered" evidence="5">
    <location>
        <begin position="101"/>
        <end position="124"/>
    </location>
</feature>
<protein>
    <recommendedName>
        <fullName evidence="8">Centromere protein S</fullName>
    </recommendedName>
</protein>
<dbReference type="GO" id="GO:0006281">
    <property type="term" value="P:DNA repair"/>
    <property type="evidence" value="ECO:0007669"/>
    <property type="project" value="UniProtKB-KW"/>
</dbReference>
<dbReference type="GO" id="GO:0000712">
    <property type="term" value="P:resolution of meiotic recombination intermediates"/>
    <property type="evidence" value="ECO:0007669"/>
    <property type="project" value="TreeGrafter"/>
</dbReference>
<dbReference type="GO" id="GO:0071821">
    <property type="term" value="C:FANCM-MHF complex"/>
    <property type="evidence" value="ECO:0007669"/>
    <property type="project" value="InterPro"/>
</dbReference>
<organism evidence="6 7">
    <name type="scientific">Delitschia confertaspora ATCC 74209</name>
    <dbReference type="NCBI Taxonomy" id="1513339"/>
    <lineage>
        <taxon>Eukaryota</taxon>
        <taxon>Fungi</taxon>
        <taxon>Dikarya</taxon>
        <taxon>Ascomycota</taxon>
        <taxon>Pezizomycotina</taxon>
        <taxon>Dothideomycetes</taxon>
        <taxon>Pleosporomycetidae</taxon>
        <taxon>Pleosporales</taxon>
        <taxon>Delitschiaceae</taxon>
        <taxon>Delitschia</taxon>
    </lineage>
</organism>
<evidence type="ECO:0000256" key="3">
    <source>
        <dbReference type="ARBA" id="ARBA00023125"/>
    </source>
</evidence>
<dbReference type="Proteomes" id="UP000799536">
    <property type="component" value="Unassembled WGS sequence"/>
</dbReference>
<keyword evidence="2" id="KW-0227">DNA damage</keyword>
<proteinExistence type="inferred from homology"/>